<dbReference type="EC" id="2.7.13.3" evidence="2"/>
<dbReference type="PANTHER" id="PTHR24421:SF10">
    <property type="entry name" value="NITRATE_NITRITE SENSOR PROTEIN NARQ"/>
    <property type="match status" value="1"/>
</dbReference>
<keyword evidence="9" id="KW-0472">Membrane</keyword>
<dbReference type="GO" id="GO:0046983">
    <property type="term" value="F:protein dimerization activity"/>
    <property type="evidence" value="ECO:0007669"/>
    <property type="project" value="InterPro"/>
</dbReference>
<keyword evidence="5" id="KW-0547">Nucleotide-binding</keyword>
<accession>A0A540WEZ9</accession>
<feature type="transmembrane region" description="Helical" evidence="9">
    <location>
        <begin position="6"/>
        <end position="26"/>
    </location>
</feature>
<dbReference type="Gene3D" id="1.20.5.1930">
    <property type="match status" value="1"/>
</dbReference>
<evidence type="ECO:0000256" key="1">
    <source>
        <dbReference type="ARBA" id="ARBA00000085"/>
    </source>
</evidence>
<comment type="caution">
    <text evidence="12">The sequence shown here is derived from an EMBL/GenBank/DDBJ whole genome shotgun (WGS) entry which is preliminary data.</text>
</comment>
<feature type="transmembrane region" description="Helical" evidence="9">
    <location>
        <begin position="89"/>
        <end position="106"/>
    </location>
</feature>
<evidence type="ECO:0000256" key="3">
    <source>
        <dbReference type="ARBA" id="ARBA00022553"/>
    </source>
</evidence>
<evidence type="ECO:0000259" key="11">
    <source>
        <dbReference type="Pfam" id="PF07730"/>
    </source>
</evidence>
<dbReference type="AlphaFoldDB" id="A0A540WEZ9"/>
<keyword evidence="9" id="KW-1133">Transmembrane helix</keyword>
<gene>
    <name evidence="12" type="ORF">E6W39_23605</name>
</gene>
<dbReference type="InterPro" id="IPR003594">
    <property type="entry name" value="HATPase_dom"/>
</dbReference>
<evidence type="ECO:0000313" key="12">
    <source>
        <dbReference type="EMBL" id="TQF07532.1"/>
    </source>
</evidence>
<dbReference type="GO" id="GO:0000155">
    <property type="term" value="F:phosphorelay sensor kinase activity"/>
    <property type="evidence" value="ECO:0007669"/>
    <property type="project" value="InterPro"/>
</dbReference>
<dbReference type="Pfam" id="PF02518">
    <property type="entry name" value="HATPase_c"/>
    <property type="match status" value="1"/>
</dbReference>
<proteinExistence type="predicted"/>
<dbReference type="CDD" id="cd16917">
    <property type="entry name" value="HATPase_UhpB-NarQ-NarX-like"/>
    <property type="match status" value="1"/>
</dbReference>
<evidence type="ECO:0000259" key="10">
    <source>
        <dbReference type="Pfam" id="PF02518"/>
    </source>
</evidence>
<evidence type="ECO:0000256" key="4">
    <source>
        <dbReference type="ARBA" id="ARBA00022679"/>
    </source>
</evidence>
<dbReference type="InterPro" id="IPR011712">
    <property type="entry name" value="Sig_transdc_His_kin_sub3_dim/P"/>
</dbReference>
<keyword evidence="13" id="KW-1185">Reference proteome</keyword>
<sequence length="364" mass="38047">MAAPAAFAPPSAALLAGSAAVAMLAAALRRPPLGRPDLVTGGGAAAVLSLGVDVGYPGQRGLVLLWEPFELAALLVLTARVIRHGSARQAAVVGPALALAAVLLPLRFTLRMPTGAPLASVTGTALAIFPVACAVGVGLYLRARDGRRARAVQRARHEQRLEVARDLHDFVAHEVTGMLLEVQAARVGAYDEEQNRELLGRLEEAGRRALESVDRSVQALREPGDAATRVHGLADLSELVGRFTVGGRIEGRLDLPPQSAGSAPREIEDAAYRLVLEALTNIRRHAPGARHLEVVVRFVGGGLGVTVTNGGRRPGRITALPRRRHTGGTGLAALAERIEALGGRLTAGPHEGGWRVSGVLPLSS</sequence>
<organism evidence="12 13">
    <name type="scientific">Kitasatospora acidiphila</name>
    <dbReference type="NCBI Taxonomy" id="2567942"/>
    <lineage>
        <taxon>Bacteria</taxon>
        <taxon>Bacillati</taxon>
        <taxon>Actinomycetota</taxon>
        <taxon>Actinomycetes</taxon>
        <taxon>Kitasatosporales</taxon>
        <taxon>Streptomycetaceae</taxon>
        <taxon>Kitasatospora</taxon>
    </lineage>
</organism>
<reference evidence="12 13" key="1">
    <citation type="submission" date="2019-06" db="EMBL/GenBank/DDBJ databases">
        <title>Description of Kitasatospora acidophila sp. nov. isolated from pine grove soil, and reclassification of Streptomyces novaecaesareae to Kitasatospora novaeceasareae comb. nov.</title>
        <authorList>
            <person name="Kim M.J."/>
        </authorList>
    </citation>
    <scope>NUCLEOTIDE SEQUENCE [LARGE SCALE GENOMIC DNA]</scope>
    <source>
        <strain evidence="12 13">MMS16-CNU292</strain>
    </source>
</reference>
<dbReference type="SUPFAM" id="SSF55874">
    <property type="entry name" value="ATPase domain of HSP90 chaperone/DNA topoisomerase II/histidine kinase"/>
    <property type="match status" value="1"/>
</dbReference>
<dbReference type="GO" id="GO:0016020">
    <property type="term" value="C:membrane"/>
    <property type="evidence" value="ECO:0007669"/>
    <property type="project" value="InterPro"/>
</dbReference>
<dbReference type="Proteomes" id="UP000319103">
    <property type="component" value="Unassembled WGS sequence"/>
</dbReference>
<dbReference type="Pfam" id="PF07730">
    <property type="entry name" value="HisKA_3"/>
    <property type="match status" value="1"/>
</dbReference>
<feature type="transmembrane region" description="Helical" evidence="9">
    <location>
        <begin position="118"/>
        <end position="141"/>
    </location>
</feature>
<name>A0A540WEZ9_9ACTN</name>
<evidence type="ECO:0000256" key="9">
    <source>
        <dbReference type="SAM" id="Phobius"/>
    </source>
</evidence>
<evidence type="ECO:0000256" key="7">
    <source>
        <dbReference type="ARBA" id="ARBA00022840"/>
    </source>
</evidence>
<feature type="domain" description="Signal transduction histidine kinase subgroup 3 dimerisation and phosphoacceptor" evidence="11">
    <location>
        <begin position="160"/>
        <end position="223"/>
    </location>
</feature>
<evidence type="ECO:0000256" key="8">
    <source>
        <dbReference type="ARBA" id="ARBA00023012"/>
    </source>
</evidence>
<evidence type="ECO:0000256" key="6">
    <source>
        <dbReference type="ARBA" id="ARBA00022777"/>
    </source>
</evidence>
<protein>
    <recommendedName>
        <fullName evidence="2">histidine kinase</fullName>
        <ecNumber evidence="2">2.7.13.3</ecNumber>
    </recommendedName>
</protein>
<keyword evidence="4" id="KW-0808">Transferase</keyword>
<evidence type="ECO:0000313" key="13">
    <source>
        <dbReference type="Proteomes" id="UP000319103"/>
    </source>
</evidence>
<keyword evidence="3" id="KW-0597">Phosphoprotein</keyword>
<keyword evidence="6 12" id="KW-0418">Kinase</keyword>
<keyword evidence="7" id="KW-0067">ATP-binding</keyword>
<dbReference type="OrthoDB" id="227596at2"/>
<dbReference type="GO" id="GO:0005524">
    <property type="term" value="F:ATP binding"/>
    <property type="evidence" value="ECO:0007669"/>
    <property type="project" value="UniProtKB-KW"/>
</dbReference>
<dbReference type="Gene3D" id="3.30.565.10">
    <property type="entry name" value="Histidine kinase-like ATPase, C-terminal domain"/>
    <property type="match status" value="1"/>
</dbReference>
<dbReference type="PANTHER" id="PTHR24421">
    <property type="entry name" value="NITRATE/NITRITE SENSOR PROTEIN NARX-RELATED"/>
    <property type="match status" value="1"/>
</dbReference>
<keyword evidence="9" id="KW-0812">Transmembrane</keyword>
<evidence type="ECO:0000256" key="2">
    <source>
        <dbReference type="ARBA" id="ARBA00012438"/>
    </source>
</evidence>
<comment type="catalytic activity">
    <reaction evidence="1">
        <text>ATP + protein L-histidine = ADP + protein N-phospho-L-histidine.</text>
        <dbReference type="EC" id="2.7.13.3"/>
    </reaction>
</comment>
<evidence type="ECO:0000256" key="5">
    <source>
        <dbReference type="ARBA" id="ARBA00022741"/>
    </source>
</evidence>
<dbReference type="InterPro" id="IPR036890">
    <property type="entry name" value="HATPase_C_sf"/>
</dbReference>
<dbReference type="EMBL" id="VIGB01000003">
    <property type="protein sequence ID" value="TQF07532.1"/>
    <property type="molecule type" value="Genomic_DNA"/>
</dbReference>
<keyword evidence="8" id="KW-0902">Two-component regulatory system</keyword>
<feature type="domain" description="Histidine kinase/HSP90-like ATPase" evidence="10">
    <location>
        <begin position="268"/>
        <end position="362"/>
    </location>
</feature>
<dbReference type="InterPro" id="IPR050482">
    <property type="entry name" value="Sensor_HK_TwoCompSys"/>
</dbReference>